<gene>
    <name evidence="3" type="ORF">Cgig2_011164</name>
</gene>
<evidence type="ECO:0000313" key="4">
    <source>
        <dbReference type="Proteomes" id="UP001153076"/>
    </source>
</evidence>
<dbReference type="GO" id="GO:0006357">
    <property type="term" value="P:regulation of transcription by RNA polymerase II"/>
    <property type="evidence" value="ECO:0007669"/>
    <property type="project" value="TreeGrafter"/>
</dbReference>
<evidence type="ECO:0000256" key="1">
    <source>
        <dbReference type="SAM" id="MobiDB-lite"/>
    </source>
</evidence>
<dbReference type="InterPro" id="IPR056511">
    <property type="entry name" value="IDM1_C"/>
</dbReference>
<proteinExistence type="predicted"/>
<sequence length="361" mass="39768">MPLIATCSKYRRQGMCHRLLAAIEKMLISLKVEKLVIAAVPELVGTWTASFGFIPMEDAEKISLRKINLMVFPGTVMLKKTLYISHPAAVPQGIDDLLPSENDESFEMVVCSEGEPYAGTIAAQKSSEVAAPTESELSNTLDSSECKDKNTNVPSSCFYVQVLFEEEPDITYTAELDDCIDSQIIGLTSEIELDDVIIAQIIEDQENSPHVAEDCRSVQAAKPTEVPSLQDNSGRKSKPVTGDEPRSMDQYKPLLNLSPQVCLDEVISLTSERNVEVPFNVSNQAENIRTEVDVVSELGSFTVGYPHEVKSIIEPKELNNNAIPKLVDSVAVEEDEGVARFMEKRDIFDQPRGPLTCVALD</sequence>
<evidence type="ECO:0000259" key="2">
    <source>
        <dbReference type="Pfam" id="PF23209"/>
    </source>
</evidence>
<name>A0A9Q1KDX7_9CARY</name>
<dbReference type="PANTHER" id="PTHR46309:SF7">
    <property type="entry name" value="OS04G0433900 PROTEIN"/>
    <property type="match status" value="1"/>
</dbReference>
<accession>A0A9Q1KDX7</accession>
<feature type="domain" description="Increased DNA methylation 1 C-terminal" evidence="2">
    <location>
        <begin position="1"/>
        <end position="80"/>
    </location>
</feature>
<dbReference type="AlphaFoldDB" id="A0A9Q1KDX7"/>
<organism evidence="3 4">
    <name type="scientific">Carnegiea gigantea</name>
    <dbReference type="NCBI Taxonomy" id="171969"/>
    <lineage>
        <taxon>Eukaryota</taxon>
        <taxon>Viridiplantae</taxon>
        <taxon>Streptophyta</taxon>
        <taxon>Embryophyta</taxon>
        <taxon>Tracheophyta</taxon>
        <taxon>Spermatophyta</taxon>
        <taxon>Magnoliopsida</taxon>
        <taxon>eudicotyledons</taxon>
        <taxon>Gunneridae</taxon>
        <taxon>Pentapetalae</taxon>
        <taxon>Caryophyllales</taxon>
        <taxon>Cactineae</taxon>
        <taxon>Cactaceae</taxon>
        <taxon>Cactoideae</taxon>
        <taxon>Echinocereeae</taxon>
        <taxon>Carnegiea</taxon>
    </lineage>
</organism>
<dbReference type="Proteomes" id="UP001153076">
    <property type="component" value="Unassembled WGS sequence"/>
</dbReference>
<dbReference type="PANTHER" id="PTHR46309">
    <property type="entry name" value="PHD FINGER PROTEIN 12"/>
    <property type="match status" value="1"/>
</dbReference>
<dbReference type="OrthoDB" id="429143at2759"/>
<dbReference type="GO" id="GO:0003714">
    <property type="term" value="F:transcription corepressor activity"/>
    <property type="evidence" value="ECO:0007669"/>
    <property type="project" value="InterPro"/>
</dbReference>
<comment type="caution">
    <text evidence="3">The sequence shown here is derived from an EMBL/GenBank/DDBJ whole genome shotgun (WGS) entry which is preliminary data.</text>
</comment>
<dbReference type="InterPro" id="IPR042163">
    <property type="entry name" value="PHF12"/>
</dbReference>
<dbReference type="Pfam" id="PF23209">
    <property type="entry name" value="IDM1_C"/>
    <property type="match status" value="1"/>
</dbReference>
<dbReference type="GO" id="GO:0005634">
    <property type="term" value="C:nucleus"/>
    <property type="evidence" value="ECO:0007669"/>
    <property type="project" value="TreeGrafter"/>
</dbReference>
<keyword evidence="4" id="KW-1185">Reference proteome</keyword>
<reference evidence="3" key="1">
    <citation type="submission" date="2022-04" db="EMBL/GenBank/DDBJ databases">
        <title>Carnegiea gigantea Genome sequencing and assembly v2.</title>
        <authorList>
            <person name="Copetti D."/>
            <person name="Sanderson M.J."/>
            <person name="Burquez A."/>
            <person name="Wojciechowski M.F."/>
        </authorList>
    </citation>
    <scope>NUCLEOTIDE SEQUENCE</scope>
    <source>
        <strain evidence="3">SGP5-SGP5p</strain>
        <tissue evidence="3">Aerial part</tissue>
    </source>
</reference>
<dbReference type="EMBL" id="JAKOGI010000164">
    <property type="protein sequence ID" value="KAJ8441487.1"/>
    <property type="molecule type" value="Genomic_DNA"/>
</dbReference>
<protein>
    <recommendedName>
        <fullName evidence="2">Increased DNA methylation 1 C-terminal domain-containing protein</fullName>
    </recommendedName>
</protein>
<evidence type="ECO:0000313" key="3">
    <source>
        <dbReference type="EMBL" id="KAJ8441487.1"/>
    </source>
</evidence>
<feature type="region of interest" description="Disordered" evidence="1">
    <location>
        <begin position="220"/>
        <end position="248"/>
    </location>
</feature>